<name>A0AAE5WQH0_9HYPH</name>
<accession>A0AAE5WQH0</accession>
<gene>
    <name evidence="1" type="ORF">CO657_11070</name>
</gene>
<evidence type="ECO:0000313" key="2">
    <source>
        <dbReference type="Proteomes" id="UP000220927"/>
    </source>
</evidence>
<dbReference type="Pfam" id="PF13645">
    <property type="entry name" value="YkuD_2"/>
    <property type="match status" value="1"/>
</dbReference>
<protein>
    <submittedName>
        <fullName evidence="1">Murein L,D-transpeptidase catalytic domain family protein</fullName>
    </submittedName>
</protein>
<reference evidence="1 2" key="1">
    <citation type="submission" date="2019-01" db="EMBL/GenBank/DDBJ databases">
        <title>Genomic insights into the origins and evolution of symbiotic genes in the Phaseolus vulgaris microsymbionts.</title>
        <authorList>
            <person name="Tong W."/>
        </authorList>
    </citation>
    <scope>NUCLEOTIDE SEQUENCE [LARGE SCALE GENOMIC DNA]</scope>
    <source>
        <strain evidence="1 2">FH23</strain>
    </source>
</reference>
<dbReference type="PANTHER" id="PTHR38477">
    <property type="entry name" value="HYPOTHETICAL EXPORTED PROTEIN"/>
    <property type="match status" value="1"/>
</dbReference>
<dbReference type="Proteomes" id="UP000220927">
    <property type="component" value="Chromosome"/>
</dbReference>
<organism evidence="1 2">
    <name type="scientific">Rhizobium acidisoli</name>
    <dbReference type="NCBI Taxonomy" id="1538158"/>
    <lineage>
        <taxon>Bacteria</taxon>
        <taxon>Pseudomonadati</taxon>
        <taxon>Pseudomonadota</taxon>
        <taxon>Alphaproteobacteria</taxon>
        <taxon>Hyphomicrobiales</taxon>
        <taxon>Rhizobiaceae</taxon>
        <taxon>Rhizobium/Agrobacterium group</taxon>
        <taxon>Rhizobium</taxon>
    </lineage>
</organism>
<dbReference type="KEGG" id="rad:CO657_11070"/>
<keyword evidence="2" id="KW-1185">Reference proteome</keyword>
<evidence type="ECO:0000313" key="1">
    <source>
        <dbReference type="EMBL" id="QAS80733.1"/>
    </source>
</evidence>
<dbReference type="InterPro" id="IPR032676">
    <property type="entry name" value="YkuD_2"/>
</dbReference>
<dbReference type="EMBL" id="CP034998">
    <property type="protein sequence ID" value="QAS80733.1"/>
    <property type="molecule type" value="Genomic_DNA"/>
</dbReference>
<dbReference type="PANTHER" id="PTHR38477:SF1">
    <property type="entry name" value="MUREIN L,D-TRANSPEPTIDASE CATALYTIC DOMAIN FAMILY PROTEIN"/>
    <property type="match status" value="1"/>
</dbReference>
<proteinExistence type="predicted"/>
<sequence>MKSLPDAAFFAKGGPAERGVDEPILMTLAEDAELELPMERLIALRNERYQESHPRYWAIANFDLHSSKPRMFVFDVIAKETSSYLCAHGRGSEGPSDDGIADVFSNVEGSKATALGIYRCAETYQGENGYSLKLDGLEETNSRARSRAIVVHGADYVSPRFSQRYGRIGRSEGCPALDHLCWFPRRTEPVRRIISIEN</sequence>
<dbReference type="AlphaFoldDB" id="A0AAE5WQH0"/>